<dbReference type="AlphaFoldDB" id="A0AAN7ZG55"/>
<evidence type="ECO:0000313" key="3">
    <source>
        <dbReference type="Proteomes" id="UP001329430"/>
    </source>
</evidence>
<dbReference type="PANTHER" id="PTHR31649:SF10">
    <property type="entry name" value="IP19903P-RELATED"/>
    <property type="match status" value="1"/>
</dbReference>
<evidence type="ECO:0000256" key="1">
    <source>
        <dbReference type="SAM" id="SignalP"/>
    </source>
</evidence>
<sequence>MLLDLLLLVCLCLCHGGFKWRSHYWKEYKGEVPIDAFSAGTDKEGQPVYVGQMYLKDYGLLPTTIVPGAEFAFAATGSKIVQTNKDIKLVAYKYKFSWQRTKSHFFLIVRELVAI</sequence>
<dbReference type="PANTHER" id="PTHR31649">
    <property type="entry name" value="AGAP009604-PA"/>
    <property type="match status" value="1"/>
</dbReference>
<feature type="signal peptide" evidence="1">
    <location>
        <begin position="1"/>
        <end position="16"/>
    </location>
</feature>
<name>A0AAN7ZG55_9COLE</name>
<keyword evidence="3" id="KW-1185">Reference proteome</keyword>
<evidence type="ECO:0000313" key="2">
    <source>
        <dbReference type="EMBL" id="KAK5638273.1"/>
    </source>
</evidence>
<gene>
    <name evidence="2" type="ORF">RI129_012568</name>
</gene>
<accession>A0AAN7ZG55</accession>
<proteinExistence type="predicted"/>
<protein>
    <submittedName>
        <fullName evidence="2">Uncharacterized protein</fullName>
    </submittedName>
</protein>
<feature type="chain" id="PRO_5042986265" evidence="1">
    <location>
        <begin position="17"/>
        <end position="115"/>
    </location>
</feature>
<comment type="caution">
    <text evidence="2">The sequence shown here is derived from an EMBL/GenBank/DDBJ whole genome shotgun (WGS) entry which is preliminary data.</text>
</comment>
<dbReference type="Proteomes" id="UP001329430">
    <property type="component" value="Chromosome 10"/>
</dbReference>
<reference evidence="2 3" key="1">
    <citation type="journal article" date="2024" name="Insects">
        <title>An Improved Chromosome-Level Genome Assembly of the Firefly Pyrocoelia pectoralis.</title>
        <authorList>
            <person name="Fu X."/>
            <person name="Meyer-Rochow V.B."/>
            <person name="Ballantyne L."/>
            <person name="Zhu X."/>
        </authorList>
    </citation>
    <scope>NUCLEOTIDE SEQUENCE [LARGE SCALE GENOMIC DNA]</scope>
    <source>
        <strain evidence="2">XCY_ONT2</strain>
    </source>
</reference>
<keyword evidence="1" id="KW-0732">Signal</keyword>
<dbReference type="EMBL" id="JAVRBK010000010">
    <property type="protein sequence ID" value="KAK5638273.1"/>
    <property type="molecule type" value="Genomic_DNA"/>
</dbReference>
<organism evidence="2 3">
    <name type="scientific">Pyrocoelia pectoralis</name>
    <dbReference type="NCBI Taxonomy" id="417401"/>
    <lineage>
        <taxon>Eukaryota</taxon>
        <taxon>Metazoa</taxon>
        <taxon>Ecdysozoa</taxon>
        <taxon>Arthropoda</taxon>
        <taxon>Hexapoda</taxon>
        <taxon>Insecta</taxon>
        <taxon>Pterygota</taxon>
        <taxon>Neoptera</taxon>
        <taxon>Endopterygota</taxon>
        <taxon>Coleoptera</taxon>
        <taxon>Polyphaga</taxon>
        <taxon>Elateriformia</taxon>
        <taxon>Elateroidea</taxon>
        <taxon>Lampyridae</taxon>
        <taxon>Lampyrinae</taxon>
        <taxon>Pyrocoelia</taxon>
    </lineage>
</organism>